<dbReference type="Proteomes" id="UP000274843">
    <property type="component" value="Unassembled WGS sequence"/>
</dbReference>
<feature type="compositionally biased region" description="Pro residues" evidence="1">
    <location>
        <begin position="122"/>
        <end position="138"/>
    </location>
</feature>
<dbReference type="AlphaFoldDB" id="A0A3N2GUL1"/>
<reference evidence="2 3" key="1">
    <citation type="submission" date="2018-11" db="EMBL/GenBank/DDBJ databases">
        <title>Sequencing the genomes of 1000 actinobacteria strains.</title>
        <authorList>
            <person name="Klenk H.-P."/>
        </authorList>
    </citation>
    <scope>NUCLEOTIDE SEQUENCE [LARGE SCALE GENOMIC DNA]</scope>
    <source>
        <strain evidence="2 3">DSM 44348</strain>
    </source>
</reference>
<accession>A0A3N2GUL1</accession>
<feature type="compositionally biased region" description="Low complexity" evidence="1">
    <location>
        <begin position="283"/>
        <end position="297"/>
    </location>
</feature>
<feature type="region of interest" description="Disordered" evidence="1">
    <location>
        <begin position="1"/>
        <end position="324"/>
    </location>
</feature>
<keyword evidence="3" id="KW-1185">Reference proteome</keyword>
<evidence type="ECO:0000313" key="2">
    <source>
        <dbReference type="EMBL" id="ROS39950.1"/>
    </source>
</evidence>
<sequence length="324" mass="34415">MPPQPSATRCAPRKARSGVGFERPRDQPRCSKPRLSIAPATAPLPSALQRGDQQRRPQPCIWMSPATGGAAHSRRSQQPGQHQHRPHSASRQSPATGGAARPPAAPRTAVDPGKPRHRPHRPQPSIPATRPTPTPPSAGIPAIPGHRRRRAATGGAAHSRRFRQAPSQAPPPSAVDPGNPADSNTALSHASRVSPAHRSRHPQPWISASPATARRPQPWPGKPGNGPAALNPSSRHPRIPASRHPDQQQHRGQLWIPASPATDPPPSALHLGSPANGPASLGRASRQPSQRPGRPQPCTRQSRPTAAMPSPTEDPGPPRPRRSE</sequence>
<organism evidence="2 3">
    <name type="scientific">Amycolatopsis thermoflava</name>
    <dbReference type="NCBI Taxonomy" id="84480"/>
    <lineage>
        <taxon>Bacteria</taxon>
        <taxon>Bacillati</taxon>
        <taxon>Actinomycetota</taxon>
        <taxon>Actinomycetes</taxon>
        <taxon>Pseudonocardiales</taxon>
        <taxon>Pseudonocardiaceae</taxon>
        <taxon>Amycolatopsis</taxon>
        <taxon>Amycolatopsis methanolica group</taxon>
    </lineage>
</organism>
<proteinExistence type="predicted"/>
<comment type="caution">
    <text evidence="2">The sequence shown here is derived from an EMBL/GenBank/DDBJ whole genome shotgun (WGS) entry which is preliminary data.</text>
</comment>
<name>A0A3N2GUL1_9PSEU</name>
<dbReference type="EMBL" id="RKHY01000001">
    <property type="protein sequence ID" value="ROS39950.1"/>
    <property type="molecule type" value="Genomic_DNA"/>
</dbReference>
<protein>
    <submittedName>
        <fullName evidence="2">Uncharacterized protein</fullName>
    </submittedName>
</protein>
<gene>
    <name evidence="2" type="ORF">EDD35_2271</name>
</gene>
<feature type="compositionally biased region" description="Low complexity" evidence="1">
    <location>
        <begin position="94"/>
        <end position="109"/>
    </location>
</feature>
<evidence type="ECO:0000256" key="1">
    <source>
        <dbReference type="SAM" id="MobiDB-lite"/>
    </source>
</evidence>
<evidence type="ECO:0000313" key="3">
    <source>
        <dbReference type="Proteomes" id="UP000274843"/>
    </source>
</evidence>